<name>A0A5C9A9D4_9GAMM</name>
<feature type="domain" description="Deoxynucleoside kinase" evidence="3">
    <location>
        <begin position="14"/>
        <end position="202"/>
    </location>
</feature>
<dbReference type="GO" id="GO:0019136">
    <property type="term" value="F:deoxynucleoside kinase activity"/>
    <property type="evidence" value="ECO:0007669"/>
    <property type="project" value="InterPro"/>
</dbReference>
<keyword evidence="5" id="KW-1185">Reference proteome</keyword>
<dbReference type="Gene3D" id="3.40.50.300">
    <property type="entry name" value="P-loop containing nucleotide triphosphate hydrolases"/>
    <property type="match status" value="1"/>
</dbReference>
<dbReference type="Proteomes" id="UP000321039">
    <property type="component" value="Unassembled WGS sequence"/>
</dbReference>
<evidence type="ECO:0000313" key="4">
    <source>
        <dbReference type="EMBL" id="TXS96789.1"/>
    </source>
</evidence>
<dbReference type="PIRSF" id="PIRSF000705">
    <property type="entry name" value="DNK"/>
    <property type="match status" value="1"/>
</dbReference>
<dbReference type="GO" id="GO:0005524">
    <property type="term" value="F:ATP binding"/>
    <property type="evidence" value="ECO:0007669"/>
    <property type="project" value="UniProtKB-KW"/>
</dbReference>
<dbReference type="SUPFAM" id="SSF52540">
    <property type="entry name" value="P-loop containing nucleoside triphosphate hydrolases"/>
    <property type="match status" value="1"/>
</dbReference>
<dbReference type="AlphaFoldDB" id="A0A5C9A9D4"/>
<keyword evidence="4" id="KW-0418">Kinase</keyword>
<dbReference type="PANTHER" id="PTHR10513">
    <property type="entry name" value="DEOXYNUCLEOSIDE KINASE"/>
    <property type="match status" value="1"/>
</dbReference>
<evidence type="ECO:0000256" key="2">
    <source>
        <dbReference type="PIRSR" id="PIRSR000705-3"/>
    </source>
</evidence>
<keyword evidence="2" id="KW-0067">ATP-binding</keyword>
<dbReference type="InterPro" id="IPR027417">
    <property type="entry name" value="P-loop_NTPase"/>
</dbReference>
<feature type="binding site" evidence="2">
    <location>
        <begin position="144"/>
        <end position="148"/>
    </location>
    <ligand>
        <name>ATP</name>
        <dbReference type="ChEBI" id="CHEBI:30616"/>
    </ligand>
</feature>
<sequence length="220" mass="25807">MKLDLKGRQPPRYIAVEGPIGVGKTTLAKRLATTFNYQTLLEDAGDNPFLEKFYRNRKQAALATQLFFLFQRTEKIQQMRQADIFEPVQVADFLIDKDPLFARVNLEQDEFQLYERVYQQMTIDAPRPDLVIYLQASTDVLLSRIEQRGMDYEQGLERAYLERLNEVYSEFFLYYDGAPLLIVNASEIDLAHGDRDYHHLVDYLLDIRSGRHYFNPTFFG</sequence>
<reference evidence="4 5" key="1">
    <citation type="submission" date="2019-08" db="EMBL/GenBank/DDBJ databases">
        <title>Parahaliea maris sp. nov., isolated from the surface seawater.</title>
        <authorList>
            <person name="Liu Y."/>
        </authorList>
    </citation>
    <scope>NUCLEOTIDE SEQUENCE [LARGE SCALE GENOMIC DNA]</scope>
    <source>
        <strain evidence="4 5">HSLHS9</strain>
    </source>
</reference>
<dbReference type="CDD" id="cd01673">
    <property type="entry name" value="dNK"/>
    <property type="match status" value="1"/>
</dbReference>
<accession>A0A5C9A9D4</accession>
<evidence type="ECO:0000256" key="1">
    <source>
        <dbReference type="PIRSR" id="PIRSR000705-1"/>
    </source>
</evidence>
<keyword evidence="2" id="KW-0547">Nucleotide-binding</keyword>
<keyword evidence="4" id="KW-0808">Transferase</keyword>
<dbReference type="GO" id="GO:0005737">
    <property type="term" value="C:cytoplasm"/>
    <property type="evidence" value="ECO:0007669"/>
    <property type="project" value="TreeGrafter"/>
</dbReference>
<organism evidence="4 5">
    <name type="scientific">Parahaliea maris</name>
    <dbReference type="NCBI Taxonomy" id="2716870"/>
    <lineage>
        <taxon>Bacteria</taxon>
        <taxon>Pseudomonadati</taxon>
        <taxon>Pseudomonadota</taxon>
        <taxon>Gammaproteobacteria</taxon>
        <taxon>Cellvibrionales</taxon>
        <taxon>Halieaceae</taxon>
        <taxon>Parahaliea</taxon>
    </lineage>
</organism>
<dbReference type="PANTHER" id="PTHR10513:SF46">
    <property type="entry name" value="DEOXYGUANOSINE KINASE"/>
    <property type="match status" value="1"/>
</dbReference>
<dbReference type="InterPro" id="IPR050566">
    <property type="entry name" value="Deoxyribonucleoside_kinase"/>
</dbReference>
<protein>
    <submittedName>
        <fullName evidence="4">Deoxynucleoside kinase</fullName>
    </submittedName>
</protein>
<dbReference type="EMBL" id="VRZA01000001">
    <property type="protein sequence ID" value="TXS96789.1"/>
    <property type="molecule type" value="Genomic_DNA"/>
</dbReference>
<dbReference type="InterPro" id="IPR002624">
    <property type="entry name" value="DCK/DGK"/>
</dbReference>
<evidence type="ECO:0000313" key="5">
    <source>
        <dbReference type="Proteomes" id="UP000321039"/>
    </source>
</evidence>
<comment type="caution">
    <text evidence="4">The sequence shown here is derived from an EMBL/GenBank/DDBJ whole genome shotgun (WGS) entry which is preliminary data.</text>
</comment>
<proteinExistence type="predicted"/>
<dbReference type="Pfam" id="PF01712">
    <property type="entry name" value="dNK"/>
    <property type="match status" value="1"/>
</dbReference>
<feature type="active site" description="Proton acceptor" evidence="1">
    <location>
        <position position="92"/>
    </location>
</feature>
<evidence type="ECO:0000259" key="3">
    <source>
        <dbReference type="Pfam" id="PF01712"/>
    </source>
</evidence>
<gene>
    <name evidence="4" type="ORF">FV139_02860</name>
</gene>
<feature type="binding site" evidence="2">
    <location>
        <begin position="18"/>
        <end position="26"/>
    </location>
    <ligand>
        <name>ATP</name>
        <dbReference type="ChEBI" id="CHEBI:30616"/>
    </ligand>
</feature>
<dbReference type="InterPro" id="IPR031314">
    <property type="entry name" value="DNK_dom"/>
</dbReference>